<evidence type="ECO:0000313" key="1">
    <source>
        <dbReference type="EnsemblMetazoa" id="PPA37890.1"/>
    </source>
</evidence>
<dbReference type="Proteomes" id="UP000005239">
    <property type="component" value="Unassembled WGS sequence"/>
</dbReference>
<reference evidence="2" key="1">
    <citation type="journal article" date="2008" name="Nat. Genet.">
        <title>The Pristionchus pacificus genome provides a unique perspective on nematode lifestyle and parasitism.</title>
        <authorList>
            <person name="Dieterich C."/>
            <person name="Clifton S.W."/>
            <person name="Schuster L.N."/>
            <person name="Chinwalla A."/>
            <person name="Delehaunty K."/>
            <person name="Dinkelacker I."/>
            <person name="Fulton L."/>
            <person name="Fulton R."/>
            <person name="Godfrey J."/>
            <person name="Minx P."/>
            <person name="Mitreva M."/>
            <person name="Roeseler W."/>
            <person name="Tian H."/>
            <person name="Witte H."/>
            <person name="Yang S.P."/>
            <person name="Wilson R.K."/>
            <person name="Sommer R.J."/>
        </authorList>
    </citation>
    <scope>NUCLEOTIDE SEQUENCE [LARGE SCALE GENOMIC DNA]</scope>
    <source>
        <strain evidence="2">PS312</strain>
    </source>
</reference>
<accession>A0A8R1UQ51</accession>
<proteinExistence type="predicted"/>
<dbReference type="EnsemblMetazoa" id="PPA37890.1">
    <property type="protein sequence ID" value="PPA37890.1"/>
    <property type="gene ID" value="WBGene00276259"/>
</dbReference>
<name>A0A2A6CS74_PRIPA</name>
<organism evidence="1 2">
    <name type="scientific">Pristionchus pacificus</name>
    <name type="common">Parasitic nematode worm</name>
    <dbReference type="NCBI Taxonomy" id="54126"/>
    <lineage>
        <taxon>Eukaryota</taxon>
        <taxon>Metazoa</taxon>
        <taxon>Ecdysozoa</taxon>
        <taxon>Nematoda</taxon>
        <taxon>Chromadorea</taxon>
        <taxon>Rhabditida</taxon>
        <taxon>Rhabditina</taxon>
        <taxon>Diplogasteromorpha</taxon>
        <taxon>Diplogasteroidea</taxon>
        <taxon>Neodiplogasteridae</taxon>
        <taxon>Pristionchus</taxon>
    </lineage>
</organism>
<sequence>RALIVVACLICVTLQIVQLEHHDHRSYLTFNLDGTRDRTKLENRVRYLHWTAHSLNRGYGDPKYPLLEYKLIEFYYNPNVHVEKVSGILSNVSALFCSRFPGNVVFEDFYLEHDDDDDQGNFDLDQYKGSIKNVLNDFAMTVNTKNKDDGFRALKARTFG</sequence>
<evidence type="ECO:0000313" key="2">
    <source>
        <dbReference type="Proteomes" id="UP000005239"/>
    </source>
</evidence>
<dbReference type="AlphaFoldDB" id="A0A2A6CS74"/>
<keyword evidence="2" id="KW-1185">Reference proteome</keyword>
<gene>
    <name evidence="1" type="primary">WBGene00276259</name>
</gene>
<protein>
    <submittedName>
        <fullName evidence="1">Uncharacterized protein</fullName>
    </submittedName>
</protein>
<reference evidence="1" key="2">
    <citation type="submission" date="2022-06" db="UniProtKB">
        <authorList>
            <consortium name="EnsemblMetazoa"/>
        </authorList>
    </citation>
    <scope>IDENTIFICATION</scope>
    <source>
        <strain evidence="1">PS312</strain>
    </source>
</reference>
<accession>A0A2A6CS74</accession>